<dbReference type="GO" id="GO:0046872">
    <property type="term" value="F:metal ion binding"/>
    <property type="evidence" value="ECO:0007669"/>
    <property type="project" value="UniProtKB-KW"/>
</dbReference>
<feature type="compositionally biased region" description="Low complexity" evidence="2">
    <location>
        <begin position="277"/>
        <end position="295"/>
    </location>
</feature>
<keyword evidence="1" id="KW-0507">mRNA processing</keyword>
<dbReference type="Pfam" id="PF04502">
    <property type="entry name" value="Saf4_Yju2"/>
    <property type="match status" value="1"/>
</dbReference>
<feature type="binding site" evidence="1">
    <location>
        <position position="48"/>
    </location>
    <ligand>
        <name>Zn(2+)</name>
        <dbReference type="ChEBI" id="CHEBI:29105"/>
    </ligand>
</feature>
<feature type="region of interest" description="Disordered" evidence="2">
    <location>
        <begin position="1"/>
        <end position="31"/>
    </location>
</feature>
<feature type="binding site" evidence="1">
    <location>
        <position position="93"/>
    </location>
    <ligand>
        <name>Zn(2+)</name>
        <dbReference type="ChEBI" id="CHEBI:29105"/>
    </ligand>
</feature>
<keyword evidence="1" id="KW-0747">Spliceosome</keyword>
<dbReference type="GO" id="GO:0071006">
    <property type="term" value="C:U2-type catalytic step 1 spliceosome"/>
    <property type="evidence" value="ECO:0007669"/>
    <property type="project" value="UniProtKB-UniRule"/>
</dbReference>
<comment type="function">
    <text evidence="1">Part of the spliceosome which catalyzes two sequential transesterification reactions, first the excision of the non-coding intron from pre-mRNA and then the ligation of the coding exons to form the mature mRNA. Plays a role in stabilizing the structure of the spliceosome catalytic core and docking of the branch helix into the active site, producing 5'-exon and lariat intron-3'-intermediates.</text>
</comment>
<dbReference type="PANTHER" id="PTHR12111">
    <property type="entry name" value="SPLICING FACTOR YJU2"/>
    <property type="match status" value="1"/>
</dbReference>
<keyword evidence="1" id="KW-0862">Zinc</keyword>
<keyword evidence="1" id="KW-0479">Metal-binding</keyword>
<name>A0A1E3PPP1_9ASCO</name>
<dbReference type="EMBL" id="KV454407">
    <property type="protein sequence ID" value="ODQ67280.1"/>
    <property type="molecule type" value="Genomic_DNA"/>
</dbReference>
<dbReference type="GO" id="GO:0000349">
    <property type="term" value="P:generation of catalytic spliceosome for first transesterification step"/>
    <property type="evidence" value="ECO:0007669"/>
    <property type="project" value="UniProtKB-UniRule"/>
</dbReference>
<keyword evidence="4" id="KW-1185">Reference proteome</keyword>
<feature type="region of interest" description="Disordered" evidence="2">
    <location>
        <begin position="142"/>
        <end position="164"/>
    </location>
</feature>
<sequence>MSERKALQKHYPPDFDPSKIKRSKKKPAKSASATLQTVRLMLPKSIRCTTCGEYMSVSSKFNARKENIIEDNDKSEGYLGIKRYRFYIRCRRCASEIRFRTDPKTAGYIIEYGAKSLHEDIESKREVDETLEDRLNRLEQEQKEMEEQDRDGNPLGVSATTRGYGKDALEELESKVQDAQREEAMQDQIDALRTRNARIETAISQGNLLDRVHSSIQSAPLDDDEETRLQQEDELLARAVFRDSNGQRIKRLTMDNSLDLKTPMNTNMLVNNSQTTSAPDSAPLLSSPKSIPSSRMRSDHSVLGISQSGSNGIVKPIVNAKSTINSLGIVTKKKPKTKFKSLV</sequence>
<gene>
    <name evidence="3" type="ORF">NADFUDRAFT_81810</name>
</gene>
<dbReference type="HAMAP" id="MF_03226">
    <property type="entry name" value="YJU2"/>
    <property type="match status" value="1"/>
</dbReference>
<evidence type="ECO:0000313" key="3">
    <source>
        <dbReference type="EMBL" id="ODQ67280.1"/>
    </source>
</evidence>
<comment type="subcellular location">
    <subcellularLocation>
        <location evidence="1">Nucleus</location>
    </subcellularLocation>
</comment>
<comment type="similarity">
    <text evidence="1">Belongs to the CWC16 family. YJU2 subfamily.</text>
</comment>
<comment type="subunit">
    <text evidence="1">Component of the spliceosome. Present in the activated B complex, the catalytically activated B* complex which catalyzes the branching, the catalytic step 1 C complex catalyzing the exon ligation, and the postcatalytic P complex containing the ligated exons (mRNA) and the excised lariat intron.</text>
</comment>
<dbReference type="InterPro" id="IPR043701">
    <property type="entry name" value="Yju2"/>
</dbReference>
<proteinExistence type="inferred from homology"/>
<feature type="compositionally biased region" description="Basic and acidic residues" evidence="2">
    <location>
        <begin position="1"/>
        <end position="19"/>
    </location>
</feature>
<dbReference type="Proteomes" id="UP000095009">
    <property type="component" value="Unassembled WGS sequence"/>
</dbReference>
<dbReference type="AlphaFoldDB" id="A0A1E3PPP1"/>
<organism evidence="3 4">
    <name type="scientific">Nadsonia fulvescens var. elongata DSM 6958</name>
    <dbReference type="NCBI Taxonomy" id="857566"/>
    <lineage>
        <taxon>Eukaryota</taxon>
        <taxon>Fungi</taxon>
        <taxon>Dikarya</taxon>
        <taxon>Ascomycota</taxon>
        <taxon>Saccharomycotina</taxon>
        <taxon>Dipodascomycetes</taxon>
        <taxon>Dipodascales</taxon>
        <taxon>Dipodascales incertae sedis</taxon>
        <taxon>Nadsonia</taxon>
    </lineage>
</organism>
<evidence type="ECO:0000313" key="4">
    <source>
        <dbReference type="Proteomes" id="UP000095009"/>
    </source>
</evidence>
<dbReference type="STRING" id="857566.A0A1E3PPP1"/>
<accession>A0A1E3PPP1</accession>
<evidence type="ECO:0000256" key="2">
    <source>
        <dbReference type="SAM" id="MobiDB-lite"/>
    </source>
</evidence>
<reference evidence="3 4" key="1">
    <citation type="journal article" date="2016" name="Proc. Natl. Acad. Sci. U.S.A.">
        <title>Comparative genomics of biotechnologically important yeasts.</title>
        <authorList>
            <person name="Riley R."/>
            <person name="Haridas S."/>
            <person name="Wolfe K.H."/>
            <person name="Lopes M.R."/>
            <person name="Hittinger C.T."/>
            <person name="Goeker M."/>
            <person name="Salamov A.A."/>
            <person name="Wisecaver J.H."/>
            <person name="Long T.M."/>
            <person name="Calvey C.H."/>
            <person name="Aerts A.L."/>
            <person name="Barry K.W."/>
            <person name="Choi C."/>
            <person name="Clum A."/>
            <person name="Coughlan A.Y."/>
            <person name="Deshpande S."/>
            <person name="Douglass A.P."/>
            <person name="Hanson S.J."/>
            <person name="Klenk H.-P."/>
            <person name="LaButti K.M."/>
            <person name="Lapidus A."/>
            <person name="Lindquist E.A."/>
            <person name="Lipzen A.M."/>
            <person name="Meier-Kolthoff J.P."/>
            <person name="Ohm R.A."/>
            <person name="Otillar R.P."/>
            <person name="Pangilinan J.L."/>
            <person name="Peng Y."/>
            <person name="Rokas A."/>
            <person name="Rosa C.A."/>
            <person name="Scheuner C."/>
            <person name="Sibirny A.A."/>
            <person name="Slot J.C."/>
            <person name="Stielow J.B."/>
            <person name="Sun H."/>
            <person name="Kurtzman C.P."/>
            <person name="Blackwell M."/>
            <person name="Grigoriev I.V."/>
            <person name="Jeffries T.W."/>
        </authorList>
    </citation>
    <scope>NUCLEOTIDE SEQUENCE [LARGE SCALE GENOMIC DNA]</scope>
    <source>
        <strain evidence="3 4">DSM 6958</strain>
    </source>
</reference>
<evidence type="ECO:0000256" key="1">
    <source>
        <dbReference type="HAMAP-Rule" id="MF_03226"/>
    </source>
</evidence>
<keyword evidence="1" id="KW-0539">Nucleus</keyword>
<dbReference type="InterPro" id="IPR007590">
    <property type="entry name" value="Saf4/Yju2"/>
</dbReference>
<feature type="region of interest" description="Disordered" evidence="2">
    <location>
        <begin position="272"/>
        <end position="297"/>
    </location>
</feature>
<feature type="binding site" evidence="1">
    <location>
        <position position="51"/>
    </location>
    <ligand>
        <name>Zn(2+)</name>
        <dbReference type="ChEBI" id="CHEBI:29105"/>
    </ligand>
</feature>
<protein>
    <recommendedName>
        <fullName evidence="1">Splicing factor YJU2</fullName>
    </recommendedName>
</protein>
<feature type="binding site" evidence="1">
    <location>
        <position position="90"/>
    </location>
    <ligand>
        <name>Zn(2+)</name>
        <dbReference type="ChEBI" id="CHEBI:29105"/>
    </ligand>
</feature>
<dbReference type="OrthoDB" id="674963at2759"/>
<keyword evidence="1" id="KW-0508">mRNA splicing</keyword>